<evidence type="ECO:0000313" key="6">
    <source>
        <dbReference type="EMBL" id="KTC94742.1"/>
    </source>
</evidence>
<dbReference type="EMBL" id="LNYC01000080">
    <property type="protein sequence ID" value="KTC94742.1"/>
    <property type="molecule type" value="Genomic_DNA"/>
</dbReference>
<gene>
    <name evidence="6" type="ORF">Lgee_2270</name>
</gene>
<comment type="caution">
    <text evidence="6">The sequence shown here is derived from an EMBL/GenBank/DDBJ whole genome shotgun (WGS) entry which is preliminary data.</text>
</comment>
<dbReference type="InterPro" id="IPR011701">
    <property type="entry name" value="MFS"/>
</dbReference>
<protein>
    <submittedName>
        <fullName evidence="6">Drug resistance transporter, Bcr/CflA</fullName>
    </submittedName>
</protein>
<dbReference type="Pfam" id="PF07690">
    <property type="entry name" value="MFS_1"/>
    <property type="match status" value="1"/>
</dbReference>
<evidence type="ECO:0000256" key="2">
    <source>
        <dbReference type="ARBA" id="ARBA00022475"/>
    </source>
</evidence>
<proteinExistence type="predicted"/>
<dbReference type="InterPro" id="IPR036259">
    <property type="entry name" value="MFS_trans_sf"/>
</dbReference>
<dbReference type="PATRIC" id="fig|45065.4.peg.2466"/>
<keyword evidence="7" id="KW-1185">Reference proteome</keyword>
<evidence type="ECO:0000256" key="1">
    <source>
        <dbReference type="ARBA" id="ARBA00004651"/>
    </source>
</evidence>
<keyword evidence="3" id="KW-0812">Transmembrane</keyword>
<name>A0A0W0TGQ7_9GAMM</name>
<keyword evidence="2" id="KW-1003">Cell membrane</keyword>
<dbReference type="InterPro" id="IPR050189">
    <property type="entry name" value="MFS_Efflux_Transporters"/>
</dbReference>
<evidence type="ECO:0000256" key="5">
    <source>
        <dbReference type="ARBA" id="ARBA00023136"/>
    </source>
</evidence>
<dbReference type="STRING" id="45065.Lgee_2270"/>
<dbReference type="InterPro" id="IPR020846">
    <property type="entry name" value="MFS_dom"/>
</dbReference>
<dbReference type="SUPFAM" id="SSF103473">
    <property type="entry name" value="MFS general substrate transporter"/>
    <property type="match status" value="1"/>
</dbReference>
<dbReference type="PROSITE" id="PS50850">
    <property type="entry name" value="MFS"/>
    <property type="match status" value="1"/>
</dbReference>
<reference evidence="6 7" key="1">
    <citation type="submission" date="2015-11" db="EMBL/GenBank/DDBJ databases">
        <title>Genomic analysis of 38 Legionella species identifies large and diverse effector repertoires.</title>
        <authorList>
            <person name="Burstein D."/>
            <person name="Amaro F."/>
            <person name="Zusman T."/>
            <person name="Lifshitz Z."/>
            <person name="Cohen O."/>
            <person name="Gilbert J.A."/>
            <person name="Pupko T."/>
            <person name="Shuman H.A."/>
            <person name="Segal G."/>
        </authorList>
    </citation>
    <scope>NUCLEOTIDE SEQUENCE [LARGE SCALE GENOMIC DNA]</scope>
    <source>
        <strain evidence="6 7">ATCC 49504</strain>
    </source>
</reference>
<dbReference type="OrthoDB" id="5670831at2"/>
<keyword evidence="5" id="KW-0472">Membrane</keyword>
<evidence type="ECO:0000256" key="3">
    <source>
        <dbReference type="ARBA" id="ARBA00022692"/>
    </source>
</evidence>
<dbReference type="RefSeq" id="WP_028387438.1">
    <property type="nucleotide sequence ID" value="NZ_CAAAHN010000017.1"/>
</dbReference>
<keyword evidence="4" id="KW-1133">Transmembrane helix</keyword>
<dbReference type="GO" id="GO:0005886">
    <property type="term" value="C:plasma membrane"/>
    <property type="evidence" value="ECO:0007669"/>
    <property type="project" value="UniProtKB-SubCell"/>
</dbReference>
<sequence length="391" mass="41592">MNRRLLLVILFSWFLGNAGIYFLAPALPRLAEDFQVAAGVIPLVMSFFLVGKALGMLLWGFVSERVGRRPVFLGGLWLYVLSNGFAAVSVSLPQMLLARGLQGLAVGATLLMGRAMVNDSEPEAKAIARFGFLFSAGGVCIAFLPLLGSLLVGVYGWRGASLAMACYGLVLLLPARKITETRPSLEQKVCFTESLRKVFHNGYFVRILAVSALMMAGESAFNTSSAIVLMHTEGFSLAAFGGIKTLVLFAHIFGTLACAALSRYTDSDRLVGAGVSAFGLASVMALGAAWVSASILLTFLLPMLVYYFGTGFVVTAATAASVRPFPGRMALALGISLCFQFGFSALASFCCSLAGIENTWSLMGVVAASGILAMAVWFFPCRRVIATRNEV</sequence>
<dbReference type="Proteomes" id="UP000054785">
    <property type="component" value="Unassembled WGS sequence"/>
</dbReference>
<accession>A0A0W0TGQ7</accession>
<dbReference type="GO" id="GO:0022857">
    <property type="term" value="F:transmembrane transporter activity"/>
    <property type="evidence" value="ECO:0007669"/>
    <property type="project" value="InterPro"/>
</dbReference>
<dbReference type="AlphaFoldDB" id="A0A0W0TGQ7"/>
<dbReference type="Gene3D" id="1.20.1720.10">
    <property type="entry name" value="Multidrug resistance protein D"/>
    <property type="match status" value="1"/>
</dbReference>
<organism evidence="6 7">
    <name type="scientific">Legionella geestiana</name>
    <dbReference type="NCBI Taxonomy" id="45065"/>
    <lineage>
        <taxon>Bacteria</taxon>
        <taxon>Pseudomonadati</taxon>
        <taxon>Pseudomonadota</taxon>
        <taxon>Gammaproteobacteria</taxon>
        <taxon>Legionellales</taxon>
        <taxon>Legionellaceae</taxon>
        <taxon>Legionella</taxon>
    </lineage>
</organism>
<evidence type="ECO:0000256" key="4">
    <source>
        <dbReference type="ARBA" id="ARBA00022989"/>
    </source>
</evidence>
<comment type="subcellular location">
    <subcellularLocation>
        <location evidence="1">Cell membrane</location>
        <topology evidence="1">Multi-pass membrane protein</topology>
    </subcellularLocation>
</comment>
<evidence type="ECO:0000313" key="7">
    <source>
        <dbReference type="Proteomes" id="UP000054785"/>
    </source>
</evidence>
<dbReference type="PANTHER" id="PTHR43124:SF3">
    <property type="entry name" value="CHLORAMPHENICOL EFFLUX PUMP RV0191"/>
    <property type="match status" value="1"/>
</dbReference>
<dbReference type="PANTHER" id="PTHR43124">
    <property type="entry name" value="PURINE EFFLUX PUMP PBUE"/>
    <property type="match status" value="1"/>
</dbReference>